<dbReference type="Proteomes" id="UP000472580">
    <property type="component" value="Unassembled WGS sequence"/>
</dbReference>
<reference evidence="2 3" key="1">
    <citation type="submission" date="2019-12" db="EMBL/GenBank/DDBJ databases">
        <title>Microbes associate with the intestines of laboratory mice.</title>
        <authorList>
            <person name="Navarre W."/>
            <person name="Wong E."/>
        </authorList>
    </citation>
    <scope>NUCLEOTIDE SEQUENCE [LARGE SCALE GENOMIC DNA]</scope>
    <source>
        <strain evidence="2 3">NM82_D38</strain>
    </source>
</reference>
<dbReference type="SUPFAM" id="SSF56349">
    <property type="entry name" value="DNA breaking-rejoining enzymes"/>
    <property type="match status" value="1"/>
</dbReference>
<dbReference type="AlphaFoldDB" id="A0A6L6YIH7"/>
<organism evidence="2 3">
    <name type="scientific">Parasutterella muris</name>
    <dbReference type="NCBI Taxonomy" id="2565572"/>
    <lineage>
        <taxon>Bacteria</taxon>
        <taxon>Pseudomonadati</taxon>
        <taxon>Pseudomonadota</taxon>
        <taxon>Betaproteobacteria</taxon>
        <taxon>Burkholderiales</taxon>
        <taxon>Sutterellaceae</taxon>
        <taxon>Parasutterella</taxon>
    </lineage>
</organism>
<sequence length="475" mass="54460">MSEAENSFHLNRRKDAVKPVRRTNSIFPRRNCMCLVGVERHSHKWRFVVNELCANYNHFHAAKMKCASFETSKSRYRFLMEFFGYVCPKFRIDPRDLKSKHVQDYFSWKIHELASEGCGEENIKLRIKNLRSFLSFFCRWIAKPGVVPSYQDLIARSGYRPKELKMPSSRANALSIDKVEQSIVRAFQIDVRLGFQLSFMAFFGLRPKESVGLVLSKCVVLGGDLAYPYIKIQTASGSKGGRPRRIEASNPSQVKFINVMMSLAEEMNIDALCWPDMTIHRAAARQQRLMSKELELSKDSFDGSAYQFRHSFANSFSALISSGEPLRDLSENLGHAREEIAAAYLGSSGRAGEDSIPELTRALAHCEFEPESFMIRLCRLIIEISFTDLRLALSLALWVLKTRDDEIYCPIQLLKNRLIGENKSLLSPEEILDQLSEHSEKSTVREFMMRAQGFLNLDTVEQRVFTPLTNRIFFG</sequence>
<dbReference type="GO" id="GO:0006310">
    <property type="term" value="P:DNA recombination"/>
    <property type="evidence" value="ECO:0007669"/>
    <property type="project" value="UniProtKB-KW"/>
</dbReference>
<dbReference type="InterPro" id="IPR011010">
    <property type="entry name" value="DNA_brk_join_enz"/>
</dbReference>
<name>A0A6L6YIH7_9BURK</name>
<gene>
    <name evidence="2" type="ORF">E5987_09590</name>
</gene>
<keyword evidence="3" id="KW-1185">Reference proteome</keyword>
<evidence type="ECO:0000313" key="3">
    <source>
        <dbReference type="Proteomes" id="UP000472580"/>
    </source>
</evidence>
<dbReference type="Gene3D" id="1.10.443.10">
    <property type="entry name" value="Intergrase catalytic core"/>
    <property type="match status" value="1"/>
</dbReference>
<comment type="caution">
    <text evidence="2">The sequence shown here is derived from an EMBL/GenBank/DDBJ whole genome shotgun (WGS) entry which is preliminary data.</text>
</comment>
<evidence type="ECO:0000313" key="2">
    <source>
        <dbReference type="EMBL" id="MVX57447.1"/>
    </source>
</evidence>
<dbReference type="GO" id="GO:0003677">
    <property type="term" value="F:DNA binding"/>
    <property type="evidence" value="ECO:0007669"/>
    <property type="project" value="InterPro"/>
</dbReference>
<proteinExistence type="predicted"/>
<dbReference type="EMBL" id="WSRP01000031">
    <property type="protein sequence ID" value="MVX57447.1"/>
    <property type="molecule type" value="Genomic_DNA"/>
</dbReference>
<protein>
    <submittedName>
        <fullName evidence="2">Uncharacterized protein</fullName>
    </submittedName>
</protein>
<dbReference type="GO" id="GO:0015074">
    <property type="term" value="P:DNA integration"/>
    <property type="evidence" value="ECO:0007669"/>
    <property type="project" value="InterPro"/>
</dbReference>
<dbReference type="InterPro" id="IPR013762">
    <property type="entry name" value="Integrase-like_cat_sf"/>
</dbReference>
<accession>A0A6L6YIH7</accession>
<keyword evidence="1" id="KW-0233">DNA recombination</keyword>
<evidence type="ECO:0000256" key="1">
    <source>
        <dbReference type="ARBA" id="ARBA00023172"/>
    </source>
</evidence>